<sequence length="540" mass="60259">MQNSICELLVHIAAPSTLKDDQRFSDIAQSILEFHAVTRFGSSWNSDSSLSTPFSADATKQPPSGAEETSSFRMAHGQSGKSIPLTESVAATQLLRTTPSSWLLSSSLSGLDVETSRPKTAPELNCIRAEPPVAVSVRKHQRSYSDTSSLSHSISAIPNSYGQEQGMTHTSDCTSNNSRLYGELSFCRVPSTPTRERPPSKRRRVGAGLTYETPRESLSTASIMNARVLSSLPDSMELTKSFQSVSSTLSPSQPIQLRVTTPARMLPNEEKSNEVLFMDLTKGTPEQISKEVDRPQLTHWWCEEDRHDNVANDHSNKRPDSGDKVFADEVASPPSRGGEHVFTTHITRTLQTIVDRIPLDKVFRPSRISRPVRALERGRWLLNILVVRDQQVSSSRCPVGNDEKLGALDGEFDIGRRKVRWTQDDGPGRRHSAWTEVEFLNFWRNMSRLVRQGKCGMGCRLVKEVDREASSELGQVWRITMFCWGEVVAHIWLALWILSDKLTAQTPMQWISGDGTVVIEMSGEKVSRTRTNRPEMAPKG</sequence>
<feature type="compositionally biased region" description="Basic and acidic residues" evidence="1">
    <location>
        <begin position="309"/>
        <end position="327"/>
    </location>
</feature>
<reference evidence="2 3" key="1">
    <citation type="submission" date="2015-01" db="EMBL/GenBank/DDBJ databases">
        <title>The Genome Sequence of Exophiala mesophila CBS40295.</title>
        <authorList>
            <consortium name="The Broad Institute Genomics Platform"/>
            <person name="Cuomo C."/>
            <person name="de Hoog S."/>
            <person name="Gorbushina A."/>
            <person name="Stielow B."/>
            <person name="Teixiera M."/>
            <person name="Abouelleil A."/>
            <person name="Chapman S.B."/>
            <person name="Priest M."/>
            <person name="Young S.K."/>
            <person name="Wortman J."/>
            <person name="Nusbaum C."/>
            <person name="Birren B."/>
        </authorList>
    </citation>
    <scope>NUCLEOTIDE SEQUENCE [LARGE SCALE GENOMIC DNA]</scope>
    <source>
        <strain evidence="2 3">CBS 40295</strain>
    </source>
</reference>
<dbReference type="STRING" id="212818.A0A0D2A9D5"/>
<feature type="region of interest" description="Disordered" evidence="1">
    <location>
        <begin position="43"/>
        <end position="79"/>
    </location>
</feature>
<dbReference type="RefSeq" id="XP_016227127.1">
    <property type="nucleotide sequence ID" value="XM_016367609.1"/>
</dbReference>
<evidence type="ECO:0000313" key="2">
    <source>
        <dbReference type="EMBL" id="KIV95553.1"/>
    </source>
</evidence>
<protein>
    <submittedName>
        <fullName evidence="2">Uncharacterized protein</fullName>
    </submittedName>
</protein>
<dbReference type="VEuPathDB" id="FungiDB:PV10_03191"/>
<dbReference type="Proteomes" id="UP000054302">
    <property type="component" value="Unassembled WGS sequence"/>
</dbReference>
<feature type="region of interest" description="Disordered" evidence="1">
    <location>
        <begin position="189"/>
        <end position="209"/>
    </location>
</feature>
<dbReference type="OMA" id="QNSICEL"/>
<dbReference type="OrthoDB" id="5395975at2759"/>
<gene>
    <name evidence="2" type="ORF">PV10_03191</name>
</gene>
<accession>A0A0D2A9D5</accession>
<dbReference type="AlphaFoldDB" id="A0A0D2A9D5"/>
<organism evidence="2 3">
    <name type="scientific">Exophiala mesophila</name>
    <name type="common">Black yeast-like fungus</name>
    <dbReference type="NCBI Taxonomy" id="212818"/>
    <lineage>
        <taxon>Eukaryota</taxon>
        <taxon>Fungi</taxon>
        <taxon>Dikarya</taxon>
        <taxon>Ascomycota</taxon>
        <taxon>Pezizomycotina</taxon>
        <taxon>Eurotiomycetes</taxon>
        <taxon>Chaetothyriomycetidae</taxon>
        <taxon>Chaetothyriales</taxon>
        <taxon>Herpotrichiellaceae</taxon>
        <taxon>Exophiala</taxon>
    </lineage>
</organism>
<proteinExistence type="predicted"/>
<evidence type="ECO:0000313" key="3">
    <source>
        <dbReference type="Proteomes" id="UP000054302"/>
    </source>
</evidence>
<feature type="region of interest" description="Disordered" evidence="1">
    <location>
        <begin position="309"/>
        <end position="340"/>
    </location>
</feature>
<dbReference type="HOGENOM" id="CLU_031892_2_0_1"/>
<feature type="compositionally biased region" description="Polar residues" evidence="1">
    <location>
        <begin position="43"/>
        <end position="54"/>
    </location>
</feature>
<name>A0A0D2A9D5_EXOME</name>
<keyword evidence="3" id="KW-1185">Reference proteome</keyword>
<evidence type="ECO:0000256" key="1">
    <source>
        <dbReference type="SAM" id="MobiDB-lite"/>
    </source>
</evidence>
<dbReference type="EMBL" id="KN847521">
    <property type="protein sequence ID" value="KIV95553.1"/>
    <property type="molecule type" value="Genomic_DNA"/>
</dbReference>
<dbReference type="GeneID" id="27321036"/>